<dbReference type="NCBIfam" id="TIGR04390">
    <property type="entry name" value="OMP_YaiO_dom"/>
    <property type="match status" value="1"/>
</dbReference>
<dbReference type="EMBL" id="LNKA01000001">
    <property type="protein sequence ID" value="KTC66311.1"/>
    <property type="molecule type" value="Genomic_DNA"/>
</dbReference>
<gene>
    <name evidence="2" type="ORF">Lade_0969</name>
    <name evidence="3" type="ORF">NCTC12735_00527</name>
</gene>
<evidence type="ECO:0000259" key="1">
    <source>
        <dbReference type="Pfam" id="PF19413"/>
    </source>
</evidence>
<reference evidence="2 4" key="1">
    <citation type="submission" date="2015-11" db="EMBL/GenBank/DDBJ databases">
        <title>Identification of large and diverse effector repertoires of 38 Legionella species.</title>
        <authorList>
            <person name="Burstein D."/>
            <person name="Amaro F."/>
            <person name="Zusman T."/>
            <person name="Lifshitz Z."/>
            <person name="Cohen O."/>
            <person name="Gilbert J.A."/>
            <person name="Pupko T."/>
            <person name="Shuman H.A."/>
            <person name="Segal G."/>
        </authorList>
    </citation>
    <scope>NUCLEOTIDE SEQUENCE [LARGE SCALE GENOMIC DNA]</scope>
    <source>
        <strain evidence="2 4">1762-AUS-E</strain>
    </source>
</reference>
<evidence type="ECO:0000313" key="5">
    <source>
        <dbReference type="Proteomes" id="UP000281170"/>
    </source>
</evidence>
<keyword evidence="4" id="KW-1185">Reference proteome</keyword>
<dbReference type="EMBL" id="LR134418">
    <property type="protein sequence ID" value="VEH84907.1"/>
    <property type="molecule type" value="Genomic_DNA"/>
</dbReference>
<sequence>MPGKRYSSLFILGLTIFYSFMALAEPPALPYFEATLFSGFADVNEPDEVWNLSSLYLYRKNEWGAFGGAVNYANRLDQQGTQLYLNAQPKLNTDTWVDLGYGYANTPELFPDRTYQLELFHKLTQTFIISAGESYKTLPLTYFNTVDISAGKYWKNYYFELKPYHYIPKKGPHSTLWQGKARRYFADEDQYIGIVLAYGTSPDLFDLLTVNFIKVKNRIFLVEGQQPLNKYFLILYGAGLESQEFPSGFTRRLADLNIGLKARFDL</sequence>
<accession>A0A0W0R5K8</accession>
<dbReference type="STRING" id="45056.Lade_0969"/>
<dbReference type="Proteomes" id="UP000054859">
    <property type="component" value="Unassembled WGS sequence"/>
</dbReference>
<dbReference type="RefSeq" id="WP_058461998.1">
    <property type="nucleotide sequence ID" value="NZ_CAAAHS010000002.1"/>
</dbReference>
<name>A0A0W0R5K8_9GAMM</name>
<evidence type="ECO:0000313" key="2">
    <source>
        <dbReference type="EMBL" id="KTC66311.1"/>
    </source>
</evidence>
<dbReference type="PATRIC" id="fig|45056.6.peg.1004"/>
<proteinExistence type="predicted"/>
<dbReference type="KEGG" id="ladl:NCTC12735_00527"/>
<dbReference type="Pfam" id="PF19413">
    <property type="entry name" value="YaiO"/>
    <property type="match status" value="1"/>
</dbReference>
<dbReference type="InterPro" id="IPR030887">
    <property type="entry name" value="Beta-barrel_YaiO"/>
</dbReference>
<protein>
    <submittedName>
        <fullName evidence="2">TRP containing protein</fullName>
    </submittedName>
</protein>
<dbReference type="Proteomes" id="UP000281170">
    <property type="component" value="Plasmid 9"/>
</dbReference>
<keyword evidence="3" id="KW-0614">Plasmid</keyword>
<dbReference type="AlphaFoldDB" id="A0A0W0R5K8"/>
<evidence type="ECO:0000313" key="3">
    <source>
        <dbReference type="EMBL" id="VEH84907.1"/>
    </source>
</evidence>
<geneLocation type="plasmid" evidence="3 5">
    <name>9</name>
</geneLocation>
<evidence type="ECO:0000313" key="4">
    <source>
        <dbReference type="Proteomes" id="UP000054859"/>
    </source>
</evidence>
<organism evidence="2 4">
    <name type="scientific">Legionella adelaidensis</name>
    <dbReference type="NCBI Taxonomy" id="45056"/>
    <lineage>
        <taxon>Bacteria</taxon>
        <taxon>Pseudomonadati</taxon>
        <taxon>Pseudomonadota</taxon>
        <taxon>Gammaproteobacteria</taxon>
        <taxon>Legionellales</taxon>
        <taxon>Legionellaceae</taxon>
        <taxon>Legionella</taxon>
    </lineage>
</organism>
<feature type="domain" description="YaiO beta-barrel" evidence="1">
    <location>
        <begin position="49"/>
        <end position="204"/>
    </location>
</feature>
<reference evidence="3 5" key="2">
    <citation type="submission" date="2018-12" db="EMBL/GenBank/DDBJ databases">
        <authorList>
            <consortium name="Pathogen Informatics"/>
        </authorList>
    </citation>
    <scope>NUCLEOTIDE SEQUENCE [LARGE SCALE GENOMIC DNA]</scope>
    <source>
        <strain evidence="3 5">NCTC12735</strain>
        <plasmid evidence="5">9</plasmid>
    </source>
</reference>
<dbReference type="OrthoDB" id="5630779at2"/>